<dbReference type="EMBL" id="JAHRHJ020000001">
    <property type="protein sequence ID" value="KAH9330650.1"/>
    <property type="molecule type" value="Genomic_DNA"/>
</dbReference>
<organism evidence="2 3">
    <name type="scientific">Taxus chinensis</name>
    <name type="common">Chinese yew</name>
    <name type="synonym">Taxus wallichiana var. chinensis</name>
    <dbReference type="NCBI Taxonomy" id="29808"/>
    <lineage>
        <taxon>Eukaryota</taxon>
        <taxon>Viridiplantae</taxon>
        <taxon>Streptophyta</taxon>
        <taxon>Embryophyta</taxon>
        <taxon>Tracheophyta</taxon>
        <taxon>Spermatophyta</taxon>
        <taxon>Pinopsida</taxon>
        <taxon>Pinidae</taxon>
        <taxon>Conifers II</taxon>
        <taxon>Cupressales</taxon>
        <taxon>Taxaceae</taxon>
        <taxon>Taxus</taxon>
    </lineage>
</organism>
<protein>
    <submittedName>
        <fullName evidence="2">Uncharacterized protein</fullName>
    </submittedName>
</protein>
<feature type="region of interest" description="Disordered" evidence="1">
    <location>
        <begin position="34"/>
        <end position="58"/>
    </location>
</feature>
<accession>A0AA38LQ66</accession>
<reference evidence="2 3" key="1">
    <citation type="journal article" date="2021" name="Nat. Plants">
        <title>The Taxus genome provides insights into paclitaxel biosynthesis.</title>
        <authorList>
            <person name="Xiong X."/>
            <person name="Gou J."/>
            <person name="Liao Q."/>
            <person name="Li Y."/>
            <person name="Zhou Q."/>
            <person name="Bi G."/>
            <person name="Li C."/>
            <person name="Du R."/>
            <person name="Wang X."/>
            <person name="Sun T."/>
            <person name="Guo L."/>
            <person name="Liang H."/>
            <person name="Lu P."/>
            <person name="Wu Y."/>
            <person name="Zhang Z."/>
            <person name="Ro D.K."/>
            <person name="Shang Y."/>
            <person name="Huang S."/>
            <person name="Yan J."/>
        </authorList>
    </citation>
    <scope>NUCLEOTIDE SEQUENCE [LARGE SCALE GENOMIC DNA]</scope>
    <source>
        <strain evidence="2">Ta-2019</strain>
    </source>
</reference>
<keyword evidence="3" id="KW-1185">Reference proteome</keyword>
<dbReference type="Proteomes" id="UP000824469">
    <property type="component" value="Unassembled WGS sequence"/>
</dbReference>
<feature type="non-terminal residue" evidence="2">
    <location>
        <position position="58"/>
    </location>
</feature>
<evidence type="ECO:0000313" key="2">
    <source>
        <dbReference type="EMBL" id="KAH9330650.1"/>
    </source>
</evidence>
<comment type="caution">
    <text evidence="2">The sequence shown here is derived from an EMBL/GenBank/DDBJ whole genome shotgun (WGS) entry which is preliminary data.</text>
</comment>
<name>A0AA38LQ66_TAXCH</name>
<evidence type="ECO:0000256" key="1">
    <source>
        <dbReference type="SAM" id="MobiDB-lite"/>
    </source>
</evidence>
<evidence type="ECO:0000313" key="3">
    <source>
        <dbReference type="Proteomes" id="UP000824469"/>
    </source>
</evidence>
<proteinExistence type="predicted"/>
<feature type="compositionally biased region" description="Basic and acidic residues" evidence="1">
    <location>
        <begin position="46"/>
        <end position="58"/>
    </location>
</feature>
<gene>
    <name evidence="2" type="ORF">KI387_002758</name>
</gene>
<dbReference type="AlphaFoldDB" id="A0AA38LQ66"/>
<sequence length="58" mass="6864">MDDRDWDDKKVDKGIQPLRDVECGDWTEADYVDKGNKDFNSNLTSKQEEWRSQLRGET</sequence>